<proteinExistence type="predicted"/>
<dbReference type="Proteomes" id="UP000054662">
    <property type="component" value="Unassembled WGS sequence"/>
</dbReference>
<protein>
    <submittedName>
        <fullName evidence="1">Uncharacterized protein</fullName>
    </submittedName>
</protein>
<name>A0A0W1AKP0_9GAMM</name>
<dbReference type="PATRIC" id="fig|45076.6.peg.150"/>
<evidence type="ECO:0000313" key="2">
    <source>
        <dbReference type="Proteomes" id="UP000054662"/>
    </source>
</evidence>
<reference evidence="1 2" key="1">
    <citation type="submission" date="2015-11" db="EMBL/GenBank/DDBJ databases">
        <title>Genomic analysis of 38 Legionella species identifies large and diverse effector repertoires.</title>
        <authorList>
            <person name="Burstein D."/>
            <person name="Amaro F."/>
            <person name="Zusman T."/>
            <person name="Lifshitz Z."/>
            <person name="Cohen O."/>
            <person name="Gilbert J.A."/>
            <person name="Pupko T."/>
            <person name="Shuman H.A."/>
            <person name="Segal G."/>
        </authorList>
    </citation>
    <scope>NUCLEOTIDE SEQUENCE [LARGE SCALE GENOMIC DNA]</scope>
    <source>
        <strain evidence="1 2">ATCC 49508</strain>
    </source>
</reference>
<gene>
    <name evidence="1" type="ORF">Lwor_0141</name>
</gene>
<dbReference type="STRING" id="45076.Lwor_0141"/>
<comment type="caution">
    <text evidence="1">The sequence shown here is derived from an EMBL/GenBank/DDBJ whole genome shotgun (WGS) entry which is preliminary data.</text>
</comment>
<dbReference type="AlphaFoldDB" id="A0A0W1AKP0"/>
<dbReference type="RefSeq" id="WP_058491805.1">
    <property type="nucleotide sequence ID" value="NZ_CBCRUR010000002.1"/>
</dbReference>
<sequence>MDKDSNTKTLDTYLGELSGEINKLYGYVKIAGDNFGEPAINSGPCGPFANAFFKLWNLIFTEKVNIVFIMVKKSDECWHVLIRLPNGSLYDGGLGVHSEEKYGDKFDIEDMIEYDIELLEKRSCGLGREYPRYCPSFSINTVEDLIEKYLNLIDEMGVQHASRTN</sequence>
<accession>A0A0W1AKP0</accession>
<dbReference type="OrthoDB" id="5637780at2"/>
<organism evidence="1 2">
    <name type="scientific">Legionella worsleiensis</name>
    <dbReference type="NCBI Taxonomy" id="45076"/>
    <lineage>
        <taxon>Bacteria</taxon>
        <taxon>Pseudomonadati</taxon>
        <taxon>Pseudomonadota</taxon>
        <taxon>Gammaproteobacteria</taxon>
        <taxon>Legionellales</taxon>
        <taxon>Legionellaceae</taxon>
        <taxon>Legionella</taxon>
    </lineage>
</organism>
<evidence type="ECO:0000313" key="1">
    <source>
        <dbReference type="EMBL" id="KTD81838.1"/>
    </source>
</evidence>
<dbReference type="EMBL" id="LNZC01000002">
    <property type="protein sequence ID" value="KTD81838.1"/>
    <property type="molecule type" value="Genomic_DNA"/>
</dbReference>
<keyword evidence="2" id="KW-1185">Reference proteome</keyword>